<name>A0A1X1CP47_9GAMM</name>
<reference evidence="1 2" key="1">
    <citation type="journal article" date="2017" name="Antonie Van Leeuwenhoek">
        <title>Phylogenomic resolution of the bacterial genus Pantoea and its relationship with Erwinia and Tatumella.</title>
        <authorList>
            <person name="Palmer M."/>
            <person name="Steenkamp E.T."/>
            <person name="Coetzee M.P."/>
            <person name="Chan W.Y."/>
            <person name="van Zyl E."/>
            <person name="De Maayer P."/>
            <person name="Coutinho T.A."/>
            <person name="Blom J."/>
            <person name="Smits T.H."/>
            <person name="Duffy B."/>
            <person name="Venter S.N."/>
        </authorList>
    </citation>
    <scope>NUCLEOTIDE SEQUENCE [LARGE SCALE GENOMIC DNA]</scope>
    <source>
        <strain evidence="1 2">LMG 26275</strain>
    </source>
</reference>
<accession>A0A1X1CP47</accession>
<sequence>MTNQQSNKELVKAGHAFAAAMSMDTPIIVIAKMVTELANRLDVMDACNKAMAVESTVARKAVQVFCDVVGSNTDAICEEVGSDGVRAILAAMSATGNMPATDDFLNSLRADVIPEGYALVPQQMCLPANAMEAICFHCGDGDHVFGEFTDGILWVGEIDHGDGTKTYGLNIATADYPDEGSGVVSEFIKPSFTADSAKEGE</sequence>
<dbReference type="OrthoDB" id="6631739at2"/>
<evidence type="ECO:0000313" key="2">
    <source>
        <dbReference type="Proteomes" id="UP000193558"/>
    </source>
</evidence>
<organism evidence="1 2">
    <name type="scientific">Pantoea rwandensis</name>
    <dbReference type="NCBI Taxonomy" id="1076550"/>
    <lineage>
        <taxon>Bacteria</taxon>
        <taxon>Pseudomonadati</taxon>
        <taxon>Pseudomonadota</taxon>
        <taxon>Gammaproteobacteria</taxon>
        <taxon>Enterobacterales</taxon>
        <taxon>Erwiniaceae</taxon>
        <taxon>Pantoea</taxon>
    </lineage>
</organism>
<dbReference type="Proteomes" id="UP000193558">
    <property type="component" value="Unassembled WGS sequence"/>
</dbReference>
<proteinExistence type="predicted"/>
<dbReference type="EMBL" id="MLFR01000039">
    <property type="protein sequence ID" value="ORM66097.1"/>
    <property type="molecule type" value="Genomic_DNA"/>
</dbReference>
<gene>
    <name evidence="1" type="ORF">HA51_23945</name>
</gene>
<protein>
    <submittedName>
        <fullName evidence="1">Uncharacterized protein</fullName>
    </submittedName>
</protein>
<dbReference type="AlphaFoldDB" id="A0A1X1CP47"/>
<evidence type="ECO:0000313" key="1">
    <source>
        <dbReference type="EMBL" id="ORM66097.1"/>
    </source>
</evidence>
<comment type="caution">
    <text evidence="1">The sequence shown here is derived from an EMBL/GenBank/DDBJ whole genome shotgun (WGS) entry which is preliminary data.</text>
</comment>
<dbReference type="RefSeq" id="WP_084937824.1">
    <property type="nucleotide sequence ID" value="NZ_MLFR01000039.1"/>
</dbReference>